<evidence type="ECO:0008006" key="3">
    <source>
        <dbReference type="Google" id="ProtNLM"/>
    </source>
</evidence>
<protein>
    <recommendedName>
        <fullName evidence="3">Metalloprotease m41 ftsh</fullName>
    </recommendedName>
</protein>
<feature type="compositionally biased region" description="Polar residues" evidence="1">
    <location>
        <begin position="475"/>
        <end position="489"/>
    </location>
</feature>
<organism evidence="2">
    <name type="scientific">Petromyces alliaceus</name>
    <name type="common">Aspergillus alliaceus</name>
    <dbReference type="NCBI Taxonomy" id="209559"/>
    <lineage>
        <taxon>Eukaryota</taxon>
        <taxon>Fungi</taxon>
        <taxon>Dikarya</taxon>
        <taxon>Ascomycota</taxon>
        <taxon>Pezizomycotina</taxon>
        <taxon>Eurotiomycetes</taxon>
        <taxon>Eurotiomycetidae</taxon>
        <taxon>Eurotiales</taxon>
        <taxon>Aspergillaceae</taxon>
        <taxon>Aspergillus</taxon>
        <taxon>Aspergillus subgen. Circumdati</taxon>
    </lineage>
</organism>
<name>A0A5N7BYK5_PETAA</name>
<evidence type="ECO:0000313" key="2">
    <source>
        <dbReference type="EMBL" id="KAE8386924.1"/>
    </source>
</evidence>
<feature type="region of interest" description="Disordered" evidence="1">
    <location>
        <begin position="22"/>
        <end position="42"/>
    </location>
</feature>
<feature type="compositionally biased region" description="Basic and acidic residues" evidence="1">
    <location>
        <begin position="22"/>
        <end position="41"/>
    </location>
</feature>
<feature type="compositionally biased region" description="Low complexity" evidence="1">
    <location>
        <begin position="460"/>
        <end position="474"/>
    </location>
</feature>
<proteinExistence type="predicted"/>
<feature type="region of interest" description="Disordered" evidence="1">
    <location>
        <begin position="183"/>
        <end position="203"/>
    </location>
</feature>
<dbReference type="OrthoDB" id="2156052at2759"/>
<reference evidence="2" key="1">
    <citation type="submission" date="2019-04" db="EMBL/GenBank/DDBJ databases">
        <title>Friends and foes A comparative genomics studyof 23 Aspergillus species from section Flavi.</title>
        <authorList>
            <consortium name="DOE Joint Genome Institute"/>
            <person name="Kjaerbolling I."/>
            <person name="Vesth T."/>
            <person name="Frisvad J.C."/>
            <person name="Nybo J.L."/>
            <person name="Theobald S."/>
            <person name="Kildgaard S."/>
            <person name="Isbrandt T."/>
            <person name="Kuo A."/>
            <person name="Sato A."/>
            <person name="Lyhne E.K."/>
            <person name="Kogle M.E."/>
            <person name="Wiebenga A."/>
            <person name="Kun R.S."/>
            <person name="Lubbers R.J."/>
            <person name="Makela M.R."/>
            <person name="Barry K."/>
            <person name="Chovatia M."/>
            <person name="Clum A."/>
            <person name="Daum C."/>
            <person name="Haridas S."/>
            <person name="He G."/>
            <person name="LaButti K."/>
            <person name="Lipzen A."/>
            <person name="Mondo S."/>
            <person name="Riley R."/>
            <person name="Salamov A."/>
            <person name="Simmons B.A."/>
            <person name="Magnuson J.K."/>
            <person name="Henrissat B."/>
            <person name="Mortensen U.H."/>
            <person name="Larsen T.O."/>
            <person name="Devries R.P."/>
            <person name="Grigoriev I.V."/>
            <person name="Machida M."/>
            <person name="Baker S.E."/>
            <person name="Andersen M.R."/>
        </authorList>
    </citation>
    <scope>NUCLEOTIDE SEQUENCE [LARGE SCALE GENOMIC DNA]</scope>
    <source>
        <strain evidence="2">IBT 14317</strain>
    </source>
</reference>
<gene>
    <name evidence="2" type="ORF">BDV23DRAFT_133400</name>
</gene>
<accession>A0A5N7BYK5</accession>
<feature type="region of interest" description="Disordered" evidence="1">
    <location>
        <begin position="385"/>
        <end position="489"/>
    </location>
</feature>
<dbReference type="EMBL" id="ML735302">
    <property type="protein sequence ID" value="KAE8386924.1"/>
    <property type="molecule type" value="Genomic_DNA"/>
</dbReference>
<sequence length="726" mass="82598">MGSSSPDYKALFLREVELRKQAEEDQRKAEKEREQEKERTRQTTFGELIQLCHNLFSRSLRIEDPSRSTTGTIPPPTGKRCPLRLLPWTDCTAKQQEVYRSVWNYLEPPGKVAERLFSPRLVLEGFGQEFSKRPISSEQDLESYERFAVENYVRDIITQLCKKPAARDEFRLGDGVKFDNHANALDPAEVDQSRPNEPSTFRRSRPDQFCIRRVDGDISTLLTTVEYKPPHKLSVQNLRAGLRPMDFWAEVVRPNFVPTEEAEKLRYNAARLTGSAIVQEFHIMLQEGLEYSYLTNGLALVLLRIPYDDPSTLYYHLCEPNMEINPDNDGFERPMTAIARVLCLCLMSFGSQLRDQEWRNDALTQLPEWTTSFAYIYSQIPEAELHRDPPGSEYTPSVSSRRTVSEYLPSSSPVESPTKERRIPTRSGGQCAPSTMHRDRDDSPDSDMDPARGGRKRGFSQVTSSPSSPSVQRSARQTGSRHVQGSQSQEHSAQFCTQRCLLGLQQGGILDKHCPNIEFHRRGLNSSRHLINARDLVQQIKQQLDENIDDCTPMGGCGASGAPFKITCTTYGYTVVGKGTTSRLWKEVSREADVYSILSRAQGSAVPVFLGAINLAKIYFLHGAGEIRHMLLMAWGGEPISRVEHAEAFRPEIWKSEEEIRSLGVLRLDLRSDNILWNAELKRALIINFHRSELDPRPTKKRPRLPEKLSCGAKTKKPKRLRVVYQ</sequence>
<feature type="compositionally biased region" description="Polar residues" evidence="1">
    <location>
        <begin position="394"/>
        <end position="415"/>
    </location>
</feature>
<evidence type="ECO:0000256" key="1">
    <source>
        <dbReference type="SAM" id="MobiDB-lite"/>
    </source>
</evidence>
<dbReference type="Proteomes" id="UP000326877">
    <property type="component" value="Unassembled WGS sequence"/>
</dbReference>
<dbReference type="AlphaFoldDB" id="A0A5N7BYK5"/>